<protein>
    <submittedName>
        <fullName evidence="1">Uncharacterized protein</fullName>
    </submittedName>
</protein>
<comment type="caution">
    <text evidence="1">The sequence shown here is derived from an EMBL/GenBank/DDBJ whole genome shotgun (WGS) entry which is preliminary data.</text>
</comment>
<evidence type="ECO:0000313" key="1">
    <source>
        <dbReference type="EMBL" id="KKK89707.1"/>
    </source>
</evidence>
<dbReference type="AlphaFoldDB" id="A0A0F8Z7G2"/>
<proteinExistence type="predicted"/>
<accession>A0A0F8Z7G2</accession>
<name>A0A0F8Z7G2_9ZZZZ</name>
<organism evidence="1">
    <name type="scientific">marine sediment metagenome</name>
    <dbReference type="NCBI Taxonomy" id="412755"/>
    <lineage>
        <taxon>unclassified sequences</taxon>
        <taxon>metagenomes</taxon>
        <taxon>ecological metagenomes</taxon>
    </lineage>
</organism>
<sequence>MRAKQRLYVTFARTRSLYGARSYNTSS</sequence>
<gene>
    <name evidence="1" type="ORF">LCGC14_2730380</name>
</gene>
<feature type="non-terminal residue" evidence="1">
    <location>
        <position position="27"/>
    </location>
</feature>
<dbReference type="EMBL" id="LAZR01049411">
    <property type="protein sequence ID" value="KKK89707.1"/>
    <property type="molecule type" value="Genomic_DNA"/>
</dbReference>
<reference evidence="1" key="1">
    <citation type="journal article" date="2015" name="Nature">
        <title>Complex archaea that bridge the gap between prokaryotes and eukaryotes.</title>
        <authorList>
            <person name="Spang A."/>
            <person name="Saw J.H."/>
            <person name="Jorgensen S.L."/>
            <person name="Zaremba-Niedzwiedzka K."/>
            <person name="Martijn J."/>
            <person name="Lind A.E."/>
            <person name="van Eijk R."/>
            <person name="Schleper C."/>
            <person name="Guy L."/>
            <person name="Ettema T.J."/>
        </authorList>
    </citation>
    <scope>NUCLEOTIDE SEQUENCE</scope>
</reference>